<dbReference type="EMBL" id="JAIRBB010000002">
    <property type="protein sequence ID" value="MCG2430448.1"/>
    <property type="molecule type" value="Genomic_DNA"/>
</dbReference>
<comment type="caution">
    <text evidence="1">The sequence shown here is derived from an EMBL/GenBank/DDBJ whole genome shotgun (WGS) entry which is preliminary data.</text>
</comment>
<protein>
    <submittedName>
        <fullName evidence="1">DUF4249 domain-containing protein</fullName>
    </submittedName>
</protein>
<dbReference type="InterPro" id="IPR025345">
    <property type="entry name" value="DUF4249"/>
</dbReference>
<name>A0A9X1R2N3_9FLAO</name>
<gene>
    <name evidence="1" type="ORF">K8344_04895</name>
</gene>
<sequence length="402" mass="46130">MKAYQLYTILFAIFLSLWACTEPYEIETVDFESVLVVESTITDEFKLQTVKLSKTTTLENPEILYENNATVVVNTSTGSTFDFIWDDIKKHYISEIPFRAEPNVTYTLSIITQDGKRYSSSEVVLPPSVEMTEVYTERVVNTAEHKDGAHVLVNTEDPTGSAKYFRYEYEETYKIVAPNPSPYYAEIVNYDFTLGTYEVILTPREPEEICYTTEYSTGIIQTSTTELNDNSVNRFPVKYLSKNDAKMQTRYSILVKQYVQSVDAFTFYKVIKELGSIESLLSQSQPGYVAGNITSENNPNTKVIGFFEASSMTSKRIYFNYEDVGLEKPPYFVDCEVLTLDYNDATVLDDDPNERETLYQLITYNDYQVLSVNTSLIYQVVQPECSVCTYFSSNVRPDFWID</sequence>
<evidence type="ECO:0000313" key="1">
    <source>
        <dbReference type="EMBL" id="MCG2430448.1"/>
    </source>
</evidence>
<evidence type="ECO:0000313" key="2">
    <source>
        <dbReference type="Proteomes" id="UP001139462"/>
    </source>
</evidence>
<organism evidence="1 2">
    <name type="scientific">Aequorivita xiaoshiensis</name>
    <dbReference type="NCBI Taxonomy" id="2874476"/>
    <lineage>
        <taxon>Bacteria</taxon>
        <taxon>Pseudomonadati</taxon>
        <taxon>Bacteroidota</taxon>
        <taxon>Flavobacteriia</taxon>
        <taxon>Flavobacteriales</taxon>
        <taxon>Flavobacteriaceae</taxon>
        <taxon>Aequorivita</taxon>
    </lineage>
</organism>
<dbReference type="RefSeq" id="WP_237607155.1">
    <property type="nucleotide sequence ID" value="NZ_JAIRBB010000002.1"/>
</dbReference>
<proteinExistence type="predicted"/>
<reference evidence="1" key="1">
    <citation type="submission" date="2021-09" db="EMBL/GenBank/DDBJ databases">
        <title>Genome of Aequorivita sp. strain F64183.</title>
        <authorList>
            <person name="Wang Y."/>
        </authorList>
    </citation>
    <scope>NUCLEOTIDE SEQUENCE</scope>
    <source>
        <strain evidence="1">F64183</strain>
    </source>
</reference>
<dbReference type="AlphaFoldDB" id="A0A9X1R2N3"/>
<accession>A0A9X1R2N3</accession>
<keyword evidence="2" id="KW-1185">Reference proteome</keyword>
<dbReference type="Pfam" id="PF14054">
    <property type="entry name" value="DUF4249"/>
    <property type="match status" value="1"/>
</dbReference>
<dbReference type="Proteomes" id="UP001139462">
    <property type="component" value="Unassembled WGS sequence"/>
</dbReference>